<dbReference type="EMBL" id="MU860391">
    <property type="protein sequence ID" value="KAK4234285.1"/>
    <property type="molecule type" value="Genomic_DNA"/>
</dbReference>
<proteinExistence type="predicted"/>
<name>A0AAN7C2Z7_9PEZI</name>
<accession>A0AAN7C2Z7</accession>
<organism evidence="2 3">
    <name type="scientific">Achaetomium macrosporum</name>
    <dbReference type="NCBI Taxonomy" id="79813"/>
    <lineage>
        <taxon>Eukaryota</taxon>
        <taxon>Fungi</taxon>
        <taxon>Dikarya</taxon>
        <taxon>Ascomycota</taxon>
        <taxon>Pezizomycotina</taxon>
        <taxon>Sordariomycetes</taxon>
        <taxon>Sordariomycetidae</taxon>
        <taxon>Sordariales</taxon>
        <taxon>Chaetomiaceae</taxon>
        <taxon>Achaetomium</taxon>
    </lineage>
</organism>
<sequence>MSSDHETQHTTTYLGDPGDRSCGPGVSEVLDVVRKLESWEIPNCVTGARALVYYGAGRVAQDWEIAVPDELFHKAKALFTENPNYELLKPVMPQPRSLIHTHPLFKPKGVGFTFFLVPASEPYLGCDPAKCERSHNGIPYPKLEHFAQSLLDTQKYADLEDLVDGMDLDEAWGEANLDLDRVPIDYINRKNTLIRQSLPGLPGLMASLSTTPDARREWLRAVRGKRSRMVPKHPEEKYATRFRLKGSADPRSNQERQV</sequence>
<comment type="caution">
    <text evidence="2">The sequence shown here is derived from an EMBL/GenBank/DDBJ whole genome shotgun (WGS) entry which is preliminary data.</text>
</comment>
<dbReference type="Proteomes" id="UP001303760">
    <property type="component" value="Unassembled WGS sequence"/>
</dbReference>
<evidence type="ECO:0000313" key="3">
    <source>
        <dbReference type="Proteomes" id="UP001303760"/>
    </source>
</evidence>
<gene>
    <name evidence="2" type="ORF">C8A03DRAFT_37956</name>
</gene>
<evidence type="ECO:0000256" key="1">
    <source>
        <dbReference type="SAM" id="MobiDB-lite"/>
    </source>
</evidence>
<protein>
    <submittedName>
        <fullName evidence="2">Uncharacterized protein</fullName>
    </submittedName>
</protein>
<reference evidence="2" key="2">
    <citation type="submission" date="2023-05" db="EMBL/GenBank/DDBJ databases">
        <authorList>
            <consortium name="Lawrence Berkeley National Laboratory"/>
            <person name="Steindorff A."/>
            <person name="Hensen N."/>
            <person name="Bonometti L."/>
            <person name="Westerberg I."/>
            <person name="Brannstrom I.O."/>
            <person name="Guillou S."/>
            <person name="Cros-Aarteil S."/>
            <person name="Calhoun S."/>
            <person name="Haridas S."/>
            <person name="Kuo A."/>
            <person name="Mondo S."/>
            <person name="Pangilinan J."/>
            <person name="Riley R."/>
            <person name="Labutti K."/>
            <person name="Andreopoulos B."/>
            <person name="Lipzen A."/>
            <person name="Chen C."/>
            <person name="Yanf M."/>
            <person name="Daum C."/>
            <person name="Ng V."/>
            <person name="Clum A."/>
            <person name="Ohm R."/>
            <person name="Martin F."/>
            <person name="Silar P."/>
            <person name="Natvig D."/>
            <person name="Lalanne C."/>
            <person name="Gautier V."/>
            <person name="Ament-Velasquez S.L."/>
            <person name="Kruys A."/>
            <person name="Hutchinson M.I."/>
            <person name="Powell A.J."/>
            <person name="Barry K."/>
            <person name="Miller A.N."/>
            <person name="Grigoriev I.V."/>
            <person name="Debuchy R."/>
            <person name="Gladieux P."/>
            <person name="Thoren M.H."/>
            <person name="Johannesson H."/>
        </authorList>
    </citation>
    <scope>NUCLEOTIDE SEQUENCE</scope>
    <source>
        <strain evidence="2">CBS 532.94</strain>
    </source>
</reference>
<feature type="region of interest" description="Disordered" evidence="1">
    <location>
        <begin position="1"/>
        <end position="20"/>
    </location>
</feature>
<reference evidence="2" key="1">
    <citation type="journal article" date="2023" name="Mol. Phylogenet. Evol.">
        <title>Genome-scale phylogeny and comparative genomics of the fungal order Sordariales.</title>
        <authorList>
            <person name="Hensen N."/>
            <person name="Bonometti L."/>
            <person name="Westerberg I."/>
            <person name="Brannstrom I.O."/>
            <person name="Guillou S."/>
            <person name="Cros-Aarteil S."/>
            <person name="Calhoun S."/>
            <person name="Haridas S."/>
            <person name="Kuo A."/>
            <person name="Mondo S."/>
            <person name="Pangilinan J."/>
            <person name="Riley R."/>
            <person name="LaButti K."/>
            <person name="Andreopoulos B."/>
            <person name="Lipzen A."/>
            <person name="Chen C."/>
            <person name="Yan M."/>
            <person name="Daum C."/>
            <person name="Ng V."/>
            <person name="Clum A."/>
            <person name="Steindorff A."/>
            <person name="Ohm R.A."/>
            <person name="Martin F."/>
            <person name="Silar P."/>
            <person name="Natvig D.O."/>
            <person name="Lalanne C."/>
            <person name="Gautier V."/>
            <person name="Ament-Velasquez S.L."/>
            <person name="Kruys A."/>
            <person name="Hutchinson M.I."/>
            <person name="Powell A.J."/>
            <person name="Barry K."/>
            <person name="Miller A.N."/>
            <person name="Grigoriev I.V."/>
            <person name="Debuchy R."/>
            <person name="Gladieux P."/>
            <person name="Hiltunen Thoren M."/>
            <person name="Johannesson H."/>
        </authorList>
    </citation>
    <scope>NUCLEOTIDE SEQUENCE</scope>
    <source>
        <strain evidence="2">CBS 532.94</strain>
    </source>
</reference>
<evidence type="ECO:0000313" key="2">
    <source>
        <dbReference type="EMBL" id="KAK4234285.1"/>
    </source>
</evidence>
<dbReference type="AlphaFoldDB" id="A0AAN7C2Z7"/>
<keyword evidence="3" id="KW-1185">Reference proteome</keyword>